<name>A0ACC2W924_9TREE</name>
<sequence>MDARPRQPVQHGSEDVNLGTVVTATSNQAFYSRQQESQISPSNGVSAKQSSNTAYPMEGPPSMQSIMLNTAAGLGTEMAKGVWTGLKGLSTAAINGASRSETLSKGAPTFSNFAQRYVSPGQNGGVGIGANTRSNAPVVRLEDPTRTKLPQMQSRFKSGSWIKVLDLGRRQSHEFEDTCLDDPNAKRRSKQKLSKATIIAHFALPAKEVITMPHSTIRPPGVDVLSFAPGGTTLALGTSDGRSSFVVEIRPAAMGILAKFSPNDEPTGAVWVRYELRRGVTPAIVEKIEWSACGGWIGVGTRRTIHIFAIHPLGGRVSALQIRSSRPLNPDHLPTLSAKVCPVLRIRRPRGIVKRPVKASTPPSPTNSSNPTDTSYALRKSAYRVPARPFCFGPSVSTHTEYVPKRKAASSGVIRTVDVFDPIKRILRSEAVYPLYENQAVARSGSEAVTPPKEEEYKLASLTFRAWKVPSDPYHLYVSRRELKPPSAVERIREASKSASTSATAGTTPASCDGHLHIDGEAGILFERNEEGINEPEDMSTGSTSGDTRDDEWDDDLVTGAMDDEWHSTVPSHPHTKGMNRLRENDSTKKQTKHH</sequence>
<reference evidence="1" key="1">
    <citation type="submission" date="2023-04" db="EMBL/GenBank/DDBJ databases">
        <title>Draft Genome sequencing of Naganishia species isolated from polar environments using Oxford Nanopore Technology.</title>
        <authorList>
            <person name="Leo P."/>
            <person name="Venkateswaran K."/>
        </authorList>
    </citation>
    <scope>NUCLEOTIDE SEQUENCE</scope>
    <source>
        <strain evidence="1">MNA-CCFEE 5261</strain>
    </source>
</reference>
<dbReference type="Proteomes" id="UP001241377">
    <property type="component" value="Unassembled WGS sequence"/>
</dbReference>
<keyword evidence="2" id="KW-1185">Reference proteome</keyword>
<proteinExistence type="predicted"/>
<comment type="caution">
    <text evidence="1">The sequence shown here is derived from an EMBL/GenBank/DDBJ whole genome shotgun (WGS) entry which is preliminary data.</text>
</comment>
<organism evidence="1 2">
    <name type="scientific">Naganishia cerealis</name>
    <dbReference type="NCBI Taxonomy" id="610337"/>
    <lineage>
        <taxon>Eukaryota</taxon>
        <taxon>Fungi</taxon>
        <taxon>Dikarya</taxon>
        <taxon>Basidiomycota</taxon>
        <taxon>Agaricomycotina</taxon>
        <taxon>Tremellomycetes</taxon>
        <taxon>Filobasidiales</taxon>
        <taxon>Filobasidiaceae</taxon>
        <taxon>Naganishia</taxon>
    </lineage>
</organism>
<gene>
    <name evidence="1" type="ORF">QFC19_002659</name>
</gene>
<evidence type="ECO:0000313" key="2">
    <source>
        <dbReference type="Proteomes" id="UP001241377"/>
    </source>
</evidence>
<accession>A0ACC2W924</accession>
<dbReference type="EMBL" id="JASBWR010000023">
    <property type="protein sequence ID" value="KAJ9107916.1"/>
    <property type="molecule type" value="Genomic_DNA"/>
</dbReference>
<evidence type="ECO:0000313" key="1">
    <source>
        <dbReference type="EMBL" id="KAJ9107916.1"/>
    </source>
</evidence>
<protein>
    <submittedName>
        <fullName evidence="1">Uncharacterized protein</fullName>
    </submittedName>
</protein>